<sequence length="60" mass="6677">MELMLLKPVYQQGIHVRSASEAEFAVLKERHDLAGDDAGFTWLIESGGDSFVISAEPAWR</sequence>
<comment type="caution">
    <text evidence="1">The sequence shown here is derived from an EMBL/GenBank/DDBJ whole genome shotgun (WGS) entry which is preliminary data.</text>
</comment>
<accession>A0ABU2U6Y3</accession>
<evidence type="ECO:0000313" key="1">
    <source>
        <dbReference type="EMBL" id="MDT0468993.1"/>
    </source>
</evidence>
<keyword evidence="2" id="KW-1185">Reference proteome</keyword>
<dbReference type="EMBL" id="JAVREY010000090">
    <property type="protein sequence ID" value="MDT0468993.1"/>
    <property type="molecule type" value="Genomic_DNA"/>
</dbReference>
<dbReference type="Proteomes" id="UP001183809">
    <property type="component" value="Unassembled WGS sequence"/>
</dbReference>
<organism evidence="1 2">
    <name type="scientific">Streptomyces gibsoniae</name>
    <dbReference type="NCBI Taxonomy" id="3075529"/>
    <lineage>
        <taxon>Bacteria</taxon>
        <taxon>Bacillati</taxon>
        <taxon>Actinomycetota</taxon>
        <taxon>Actinomycetes</taxon>
        <taxon>Kitasatosporales</taxon>
        <taxon>Streptomycetaceae</taxon>
        <taxon>Streptomyces</taxon>
    </lineage>
</organism>
<gene>
    <name evidence="1" type="ORF">RM764_39510</name>
</gene>
<proteinExistence type="predicted"/>
<evidence type="ECO:0000313" key="2">
    <source>
        <dbReference type="Proteomes" id="UP001183809"/>
    </source>
</evidence>
<name>A0ABU2U6Y3_9ACTN</name>
<reference evidence="2" key="1">
    <citation type="submission" date="2023-07" db="EMBL/GenBank/DDBJ databases">
        <title>30 novel species of actinomycetes from the DSMZ collection.</title>
        <authorList>
            <person name="Nouioui I."/>
        </authorList>
    </citation>
    <scope>NUCLEOTIDE SEQUENCE [LARGE SCALE GENOMIC DNA]</scope>
    <source>
        <strain evidence="2">DSM 41699</strain>
    </source>
</reference>
<protein>
    <submittedName>
        <fullName evidence="1">Uncharacterized protein</fullName>
    </submittedName>
</protein>
<dbReference type="RefSeq" id="WP_311700433.1">
    <property type="nucleotide sequence ID" value="NZ_JAVREY010000090.1"/>
</dbReference>